<dbReference type="Pfam" id="PF00067">
    <property type="entry name" value="p450"/>
    <property type="match status" value="1"/>
</dbReference>
<dbReference type="FunFam" id="1.10.630.10:FF:000018">
    <property type="entry name" value="Cytochrome P450 monooxygenase"/>
    <property type="match status" value="1"/>
</dbReference>
<evidence type="ECO:0000256" key="7">
    <source>
        <dbReference type="SAM" id="MobiDB-lite"/>
    </source>
</evidence>
<reference evidence="10" key="1">
    <citation type="submission" date="2020-05" db="EMBL/GenBank/DDBJ databases">
        <authorList>
            <person name="Chiriac C."/>
            <person name="Salcher M."/>
            <person name="Ghai R."/>
            <person name="Kavagutti S V."/>
        </authorList>
    </citation>
    <scope>NUCLEOTIDE SEQUENCE</scope>
</reference>
<keyword evidence="5" id="KW-0408">Iron</keyword>
<organism evidence="10">
    <name type="scientific">freshwater metagenome</name>
    <dbReference type="NCBI Taxonomy" id="449393"/>
    <lineage>
        <taxon>unclassified sequences</taxon>
        <taxon>metagenomes</taxon>
        <taxon>ecological metagenomes</taxon>
    </lineage>
</organism>
<name>A0A6J7M955_9ZZZZ</name>
<comment type="similarity">
    <text evidence="1">Belongs to the cytochrome P450 family.</text>
</comment>
<dbReference type="InterPro" id="IPR002397">
    <property type="entry name" value="Cyt_P450_B"/>
</dbReference>
<proteinExistence type="inferred from homology"/>
<gene>
    <name evidence="8" type="ORF">UFOPK2754_01676</name>
    <name evidence="9" type="ORF">UFOPK3543_03046</name>
    <name evidence="10" type="ORF">UFOPK3967_00087</name>
</gene>
<evidence type="ECO:0000313" key="8">
    <source>
        <dbReference type="EMBL" id="CAB4748733.1"/>
    </source>
</evidence>
<evidence type="ECO:0000256" key="5">
    <source>
        <dbReference type="ARBA" id="ARBA00023004"/>
    </source>
</evidence>
<evidence type="ECO:0000256" key="1">
    <source>
        <dbReference type="ARBA" id="ARBA00010617"/>
    </source>
</evidence>
<dbReference type="PRINTS" id="PR00359">
    <property type="entry name" value="BP450"/>
</dbReference>
<evidence type="ECO:0000313" key="9">
    <source>
        <dbReference type="EMBL" id="CAB4937643.1"/>
    </source>
</evidence>
<dbReference type="GO" id="GO:0005506">
    <property type="term" value="F:iron ion binding"/>
    <property type="evidence" value="ECO:0007669"/>
    <property type="project" value="InterPro"/>
</dbReference>
<keyword evidence="6" id="KW-0503">Monooxygenase</keyword>
<dbReference type="InterPro" id="IPR036396">
    <property type="entry name" value="Cyt_P450_sf"/>
</dbReference>
<dbReference type="InterPro" id="IPR001128">
    <property type="entry name" value="Cyt_P450"/>
</dbReference>
<feature type="region of interest" description="Disordered" evidence="7">
    <location>
        <begin position="61"/>
        <end position="87"/>
    </location>
</feature>
<accession>A0A6J7M955</accession>
<dbReference type="EMBL" id="CAEZYR010000058">
    <property type="protein sequence ID" value="CAB4748733.1"/>
    <property type="molecule type" value="Genomic_DNA"/>
</dbReference>
<dbReference type="GO" id="GO:0036199">
    <property type="term" value="F:cholest-4-en-3-one 26-monooxygenase activity"/>
    <property type="evidence" value="ECO:0007669"/>
    <property type="project" value="TreeGrafter"/>
</dbReference>
<dbReference type="GO" id="GO:0008395">
    <property type="term" value="F:steroid hydroxylase activity"/>
    <property type="evidence" value="ECO:0007669"/>
    <property type="project" value="TreeGrafter"/>
</dbReference>
<protein>
    <submittedName>
        <fullName evidence="10">Unannotated protein</fullName>
    </submittedName>
</protein>
<dbReference type="AlphaFoldDB" id="A0A6J7M955"/>
<dbReference type="GO" id="GO:0020037">
    <property type="term" value="F:heme binding"/>
    <property type="evidence" value="ECO:0007669"/>
    <property type="project" value="InterPro"/>
</dbReference>
<dbReference type="Gene3D" id="1.10.630.10">
    <property type="entry name" value="Cytochrome P450"/>
    <property type="match status" value="1"/>
</dbReference>
<evidence type="ECO:0000256" key="3">
    <source>
        <dbReference type="ARBA" id="ARBA00022723"/>
    </source>
</evidence>
<dbReference type="PROSITE" id="PS00086">
    <property type="entry name" value="CYTOCHROME_P450"/>
    <property type="match status" value="1"/>
</dbReference>
<dbReference type="CDD" id="cd11033">
    <property type="entry name" value="CYP142-like"/>
    <property type="match status" value="1"/>
</dbReference>
<feature type="compositionally biased region" description="Basic and acidic residues" evidence="7">
    <location>
        <begin position="66"/>
        <end position="87"/>
    </location>
</feature>
<evidence type="ECO:0000256" key="6">
    <source>
        <dbReference type="ARBA" id="ARBA00023033"/>
    </source>
</evidence>
<dbReference type="SUPFAM" id="SSF48264">
    <property type="entry name" value="Cytochrome P450"/>
    <property type="match status" value="1"/>
</dbReference>
<keyword evidence="2" id="KW-0349">Heme</keyword>
<dbReference type="InterPro" id="IPR017972">
    <property type="entry name" value="Cyt_P450_CS"/>
</dbReference>
<dbReference type="EMBL" id="CAFBOS010000003">
    <property type="protein sequence ID" value="CAB4976558.1"/>
    <property type="molecule type" value="Genomic_DNA"/>
</dbReference>
<evidence type="ECO:0000256" key="2">
    <source>
        <dbReference type="ARBA" id="ARBA00022617"/>
    </source>
</evidence>
<keyword evidence="4" id="KW-0560">Oxidoreductase</keyword>
<dbReference type="GO" id="GO:0006707">
    <property type="term" value="P:cholesterol catabolic process"/>
    <property type="evidence" value="ECO:0007669"/>
    <property type="project" value="TreeGrafter"/>
</dbReference>
<dbReference type="PANTHER" id="PTHR46696">
    <property type="entry name" value="P450, PUTATIVE (EUROFUNG)-RELATED"/>
    <property type="match status" value="1"/>
</dbReference>
<sequence>MSVTNAPPVNLLDPLFYVDPFEAYRWLRDHSPCHWDPVQKIWGVSRYADIVEVERNAKRYSSLDGSRPRTDQRADTSMINKDDPDHQQQRMIVARQFTPRAVKQIEAHIREIVTELIDAVAPLGACDAIELLASPLPAIVIGEKLGYPREMWTKVREWSEVTMFEAGQTPADGVYENPAERQMSSTIADFGGTTMQIIAERRKNPQNDLISTWINSETDGRPWTDQEIISECILLLDGGAETTRTVIGAIINELARHPEQRQLLIDNPTILGDTGVEEFIRWVTPILNMRRTVTEDHIFQGQQLHAGDEVLLMYSSANRDERVFTNPDTLDVTRAHNHHVAFGFGTHFCLGASLARLEIRVMFEELLRRIPDWRLASGAEPKILPATFTRAYDIIPIEFTPTR</sequence>
<keyword evidence="3" id="KW-0479">Metal-binding</keyword>
<evidence type="ECO:0000256" key="4">
    <source>
        <dbReference type="ARBA" id="ARBA00023002"/>
    </source>
</evidence>
<dbReference type="PANTHER" id="PTHR46696:SF4">
    <property type="entry name" value="BIOTIN BIOSYNTHESIS CYTOCHROME P450"/>
    <property type="match status" value="1"/>
</dbReference>
<evidence type="ECO:0000313" key="10">
    <source>
        <dbReference type="EMBL" id="CAB4976558.1"/>
    </source>
</evidence>
<dbReference type="EMBL" id="CAFBMH010000194">
    <property type="protein sequence ID" value="CAB4937643.1"/>
    <property type="molecule type" value="Genomic_DNA"/>
</dbReference>